<name>A0ABV0TKN1_9TELE</name>
<keyword evidence="1" id="KW-0732">Signal</keyword>
<evidence type="ECO:0000313" key="2">
    <source>
        <dbReference type="EMBL" id="MEQ2232057.1"/>
    </source>
</evidence>
<comment type="caution">
    <text evidence="2">The sequence shown here is derived from an EMBL/GenBank/DDBJ whole genome shotgun (WGS) entry which is preliminary data.</text>
</comment>
<keyword evidence="3" id="KW-1185">Reference proteome</keyword>
<dbReference type="EMBL" id="JAHRIQ010035213">
    <property type="protein sequence ID" value="MEQ2232057.1"/>
    <property type="molecule type" value="Genomic_DNA"/>
</dbReference>
<evidence type="ECO:0000256" key="1">
    <source>
        <dbReference type="SAM" id="SignalP"/>
    </source>
</evidence>
<feature type="signal peptide" evidence="1">
    <location>
        <begin position="1"/>
        <end position="29"/>
    </location>
</feature>
<proteinExistence type="predicted"/>
<gene>
    <name evidence="2" type="ORF">ILYODFUR_007193</name>
</gene>
<dbReference type="Proteomes" id="UP001482620">
    <property type="component" value="Unassembled WGS sequence"/>
</dbReference>
<sequence length="152" mass="17239">MHRIVCVKITPPHALNMLALLKLWCESMCLLGFLCERETDFITITLTTVVPSILLPGLPAKSCFLPLLPVTCTHKRGKRGLVSNQAFGCYKWKEVEWQAHAQPSELILKATVLGLVLHFISFTSGQKTQQNHRCQIFLVVPNPHIHNLFQRK</sequence>
<organism evidence="2 3">
    <name type="scientific">Ilyodon furcidens</name>
    <name type="common">goldbreast splitfin</name>
    <dbReference type="NCBI Taxonomy" id="33524"/>
    <lineage>
        <taxon>Eukaryota</taxon>
        <taxon>Metazoa</taxon>
        <taxon>Chordata</taxon>
        <taxon>Craniata</taxon>
        <taxon>Vertebrata</taxon>
        <taxon>Euteleostomi</taxon>
        <taxon>Actinopterygii</taxon>
        <taxon>Neopterygii</taxon>
        <taxon>Teleostei</taxon>
        <taxon>Neoteleostei</taxon>
        <taxon>Acanthomorphata</taxon>
        <taxon>Ovalentaria</taxon>
        <taxon>Atherinomorphae</taxon>
        <taxon>Cyprinodontiformes</taxon>
        <taxon>Goodeidae</taxon>
        <taxon>Ilyodon</taxon>
    </lineage>
</organism>
<protein>
    <submittedName>
        <fullName evidence="2">Uncharacterized protein</fullName>
    </submittedName>
</protein>
<feature type="chain" id="PRO_5046160429" evidence="1">
    <location>
        <begin position="30"/>
        <end position="152"/>
    </location>
</feature>
<accession>A0ABV0TKN1</accession>
<evidence type="ECO:0000313" key="3">
    <source>
        <dbReference type="Proteomes" id="UP001482620"/>
    </source>
</evidence>
<reference evidence="2 3" key="1">
    <citation type="submission" date="2021-06" db="EMBL/GenBank/DDBJ databases">
        <authorList>
            <person name="Palmer J.M."/>
        </authorList>
    </citation>
    <scope>NUCLEOTIDE SEQUENCE [LARGE SCALE GENOMIC DNA]</scope>
    <source>
        <strain evidence="3">if_2019</strain>
        <tissue evidence="2">Muscle</tissue>
    </source>
</reference>